<protein>
    <submittedName>
        <fullName evidence="2">Hypothetical_protein</fullName>
    </submittedName>
</protein>
<evidence type="ECO:0000313" key="1">
    <source>
        <dbReference type="EMBL" id="CAI9914096.1"/>
    </source>
</evidence>
<sequence length="236" mass="26835">MDMLNVVISDSADICNNHIIATNAKSNIQLCDQSSYTVQHDDPQIIQRDQSENNEFKNLLNQEFEVITHVNFPKDNSIIGPQINLELIAVNDSTEFTQLNSEENVENYSQNQFEQNQQSNMFANVEINFAFYEDAEICIDQSQDTGDVTKIFHIQSVQDPKFNEYNTSQIIGTNTQTNTDQKVMKRKSLSSQLSMNKFEQNIFKAISLSDGVKEQAKSHISKIVLNWGNASLQSKP</sequence>
<proteinExistence type="predicted"/>
<dbReference type="Proteomes" id="UP001642409">
    <property type="component" value="Unassembled WGS sequence"/>
</dbReference>
<dbReference type="AlphaFoldDB" id="A0AA86TCU9"/>
<comment type="caution">
    <text evidence="1">The sequence shown here is derived from an EMBL/GenBank/DDBJ whole genome shotgun (WGS) entry which is preliminary data.</text>
</comment>
<name>A0AA86TCU9_9EUKA</name>
<evidence type="ECO:0000313" key="2">
    <source>
        <dbReference type="EMBL" id="CAL6012034.1"/>
    </source>
</evidence>
<gene>
    <name evidence="1" type="ORF">HINF_LOCUS1741</name>
    <name evidence="2" type="ORF">HINF_LOCUS23111</name>
</gene>
<organism evidence="1">
    <name type="scientific">Hexamita inflata</name>
    <dbReference type="NCBI Taxonomy" id="28002"/>
    <lineage>
        <taxon>Eukaryota</taxon>
        <taxon>Metamonada</taxon>
        <taxon>Diplomonadida</taxon>
        <taxon>Hexamitidae</taxon>
        <taxon>Hexamitinae</taxon>
        <taxon>Hexamita</taxon>
    </lineage>
</organism>
<dbReference type="EMBL" id="CATOUU010000042">
    <property type="protein sequence ID" value="CAI9914096.1"/>
    <property type="molecule type" value="Genomic_DNA"/>
</dbReference>
<reference evidence="1" key="1">
    <citation type="submission" date="2023-06" db="EMBL/GenBank/DDBJ databases">
        <authorList>
            <person name="Kurt Z."/>
        </authorList>
    </citation>
    <scope>NUCLEOTIDE SEQUENCE</scope>
</reference>
<accession>A0AA86TCU9</accession>
<dbReference type="EMBL" id="CAXDID020000065">
    <property type="protein sequence ID" value="CAL6012034.1"/>
    <property type="molecule type" value="Genomic_DNA"/>
</dbReference>
<keyword evidence="3" id="KW-1185">Reference proteome</keyword>
<evidence type="ECO:0000313" key="3">
    <source>
        <dbReference type="Proteomes" id="UP001642409"/>
    </source>
</evidence>
<reference evidence="2 3" key="2">
    <citation type="submission" date="2024-07" db="EMBL/GenBank/DDBJ databases">
        <authorList>
            <person name="Akdeniz Z."/>
        </authorList>
    </citation>
    <scope>NUCLEOTIDE SEQUENCE [LARGE SCALE GENOMIC DNA]</scope>
</reference>